<dbReference type="SUPFAM" id="SSF56925">
    <property type="entry name" value="OMPA-like"/>
    <property type="match status" value="1"/>
</dbReference>
<accession>A0ABW3N816</accession>
<organism evidence="2 3">
    <name type="scientific">Winogradskyella litorisediminis</name>
    <dbReference type="NCBI Taxonomy" id="1156618"/>
    <lineage>
        <taxon>Bacteria</taxon>
        <taxon>Pseudomonadati</taxon>
        <taxon>Bacteroidota</taxon>
        <taxon>Flavobacteriia</taxon>
        <taxon>Flavobacteriales</taxon>
        <taxon>Flavobacteriaceae</taxon>
        <taxon>Winogradskyella</taxon>
    </lineage>
</organism>
<gene>
    <name evidence="2" type="ORF">ACFQ1Q_09570</name>
</gene>
<feature type="chain" id="PRO_5046361345" description="Outer membrane protein beta-barrel domain-containing protein" evidence="1">
    <location>
        <begin position="21"/>
        <end position="325"/>
    </location>
</feature>
<protein>
    <recommendedName>
        <fullName evidence="4">Outer membrane protein beta-barrel domain-containing protein</fullName>
    </recommendedName>
</protein>
<evidence type="ECO:0000313" key="2">
    <source>
        <dbReference type="EMBL" id="MFD1063493.1"/>
    </source>
</evidence>
<comment type="caution">
    <text evidence="2">The sequence shown here is derived from an EMBL/GenBank/DDBJ whole genome shotgun (WGS) entry which is preliminary data.</text>
</comment>
<evidence type="ECO:0000313" key="3">
    <source>
        <dbReference type="Proteomes" id="UP001597013"/>
    </source>
</evidence>
<name>A0ABW3N816_9FLAO</name>
<keyword evidence="1" id="KW-0732">Signal</keyword>
<proteinExistence type="predicted"/>
<evidence type="ECO:0000256" key="1">
    <source>
        <dbReference type="SAM" id="SignalP"/>
    </source>
</evidence>
<reference evidence="3" key="1">
    <citation type="journal article" date="2019" name="Int. J. Syst. Evol. Microbiol.">
        <title>The Global Catalogue of Microorganisms (GCM) 10K type strain sequencing project: providing services to taxonomists for standard genome sequencing and annotation.</title>
        <authorList>
            <consortium name="The Broad Institute Genomics Platform"/>
            <consortium name="The Broad Institute Genome Sequencing Center for Infectious Disease"/>
            <person name="Wu L."/>
            <person name="Ma J."/>
        </authorList>
    </citation>
    <scope>NUCLEOTIDE SEQUENCE [LARGE SCALE GENOMIC DNA]</scope>
    <source>
        <strain evidence="3">CCUG 62215</strain>
    </source>
</reference>
<dbReference type="InterPro" id="IPR011250">
    <property type="entry name" value="OMP/PagP_B-barrel"/>
</dbReference>
<dbReference type="RefSeq" id="WP_386130503.1">
    <property type="nucleotide sequence ID" value="NZ_JBHTJL010000011.1"/>
</dbReference>
<sequence length="325" mass="36893">MNYKIHLLLLLFFSTVIVSAQSYQTATIEIEGKNIEVFILSESPIGFYKTKETNRYYIENKKNTTELVSLDNLSYPPTNGKNRGKLLVIFSDCVSVRSKASKSDLSEGRILALIEMYKNCESYTEDYELSTREKINQSYANQKSIVNYDFGAGYYNQELNFRLNGNRSLASNKGGISIYASANISPKHLISLTGRLFYDFSLQYNFNSTYDFGNFKSDISSLFVTVAPKYYLNKSITKLNPFIGASIGAAILNYDYTDDSGVDFSKIDGTDVKVIYGFHLGTELFDDFELSLNYYPDYKFNVVIDDTTAINSKFNSLNLNIGYKF</sequence>
<dbReference type="EMBL" id="JBHTJL010000011">
    <property type="protein sequence ID" value="MFD1063493.1"/>
    <property type="molecule type" value="Genomic_DNA"/>
</dbReference>
<keyword evidence="3" id="KW-1185">Reference proteome</keyword>
<feature type="signal peptide" evidence="1">
    <location>
        <begin position="1"/>
        <end position="20"/>
    </location>
</feature>
<dbReference type="Proteomes" id="UP001597013">
    <property type="component" value="Unassembled WGS sequence"/>
</dbReference>
<evidence type="ECO:0008006" key="4">
    <source>
        <dbReference type="Google" id="ProtNLM"/>
    </source>
</evidence>